<dbReference type="Proteomes" id="UP000793456">
    <property type="component" value="Chromosome IX"/>
</dbReference>
<dbReference type="EMBL" id="CM011682">
    <property type="protein sequence ID" value="TMS15585.1"/>
    <property type="molecule type" value="Genomic_DNA"/>
</dbReference>
<comment type="caution">
    <text evidence="1">The sequence shown here is derived from an EMBL/GenBank/DDBJ whole genome shotgun (WGS) entry which is preliminary data.</text>
</comment>
<evidence type="ECO:0000313" key="2">
    <source>
        <dbReference type="Proteomes" id="UP000793456"/>
    </source>
</evidence>
<proteinExistence type="predicted"/>
<sequence>MVDLHFLDDEELLQFFHCQKTEISCMDKPQIFLDKLKDYDLIPEDTYEKLSRMKSKDNLRKALYDFLDWLEKKHPEDIRGFWTCVFTDTIVNKYPTLLMMRNSLKDGSFQFNVRQAEQAVNKETDKGKRKEVSEDEEKEEKKANSGKKKRKLRRRRIRDDDDEEEEEEQAGPSSQSTPNKKKKVKINFSPSLKRGEKSEIWNWPMCKHQLPVTCGQQSGYLNRDRLAKGEKCIVVEKQWFTPGEFEKFSGKSSSRNWKLSIRCRNVPLGKLIKGGHLKSGRYKGGCKKAKKALFPSDEAVTVSEGEEDGDEEDGDEEDGDEDEDEESDHSSKKSSTNDTEEEEREEQPGPSHDRSNKVFKVTCGALEGTLHEKRFASGSCGKSIRTEASWLTPMEFLKEASCQTGSWRKDIKCEGKPLGVLTEANVLRIHTLLCTCSRCKPDCIDAEYEKNDDECYICKNEGEEEEELVMCDNCPRSFHQKCHLPHIDDDVLGDGTLWMCTFCVFKSNEECFYKDELKREAAMSNEISQHMLKCQYLLLCLFTADEERTFATDPSLLFVRLLCCGQDSDVAAQCSRQTGESALQDCWRVCVRRRAHFHQLCLIQPRQC</sequence>
<keyword evidence="2" id="KW-1185">Reference proteome</keyword>
<protein>
    <submittedName>
        <fullName evidence="1">Uncharacterized protein</fullName>
    </submittedName>
</protein>
<reference evidence="1" key="1">
    <citation type="submission" date="2018-11" db="EMBL/GenBank/DDBJ databases">
        <title>The sequence and de novo assembly of Larimichthys crocea genome using PacBio and Hi-C technologies.</title>
        <authorList>
            <person name="Xu P."/>
            <person name="Chen B."/>
            <person name="Zhou Z."/>
            <person name="Ke Q."/>
            <person name="Wu Y."/>
            <person name="Bai H."/>
            <person name="Pu F."/>
        </authorList>
    </citation>
    <scope>NUCLEOTIDE SEQUENCE</scope>
    <source>
        <tissue evidence="1">Muscle</tissue>
    </source>
</reference>
<accession>A0ACD3R862</accession>
<evidence type="ECO:0000313" key="1">
    <source>
        <dbReference type="EMBL" id="TMS15585.1"/>
    </source>
</evidence>
<organism evidence="1 2">
    <name type="scientific">Larimichthys crocea</name>
    <name type="common">Large yellow croaker</name>
    <name type="synonym">Pseudosciaena crocea</name>
    <dbReference type="NCBI Taxonomy" id="215358"/>
    <lineage>
        <taxon>Eukaryota</taxon>
        <taxon>Metazoa</taxon>
        <taxon>Chordata</taxon>
        <taxon>Craniata</taxon>
        <taxon>Vertebrata</taxon>
        <taxon>Euteleostomi</taxon>
        <taxon>Actinopterygii</taxon>
        <taxon>Neopterygii</taxon>
        <taxon>Teleostei</taxon>
        <taxon>Neoteleostei</taxon>
        <taxon>Acanthomorphata</taxon>
        <taxon>Eupercaria</taxon>
        <taxon>Sciaenidae</taxon>
        <taxon>Larimichthys</taxon>
    </lineage>
</organism>
<name>A0ACD3R862_LARCR</name>
<gene>
    <name evidence="1" type="ORF">E3U43_022047</name>
</gene>